<evidence type="ECO:0000259" key="2">
    <source>
        <dbReference type="Pfam" id="PF00534"/>
    </source>
</evidence>
<dbReference type="EMBL" id="JMIH01000024">
    <property type="protein sequence ID" value="KEO72296.1"/>
    <property type="molecule type" value="Genomic_DNA"/>
</dbReference>
<gene>
    <name evidence="3" type="ORF">EL17_16225</name>
</gene>
<evidence type="ECO:0000313" key="3">
    <source>
        <dbReference type="EMBL" id="KEO72296.1"/>
    </source>
</evidence>
<evidence type="ECO:0000313" key="4">
    <source>
        <dbReference type="Proteomes" id="UP000027821"/>
    </source>
</evidence>
<proteinExistence type="predicted"/>
<dbReference type="Proteomes" id="UP000027821">
    <property type="component" value="Unassembled WGS sequence"/>
</dbReference>
<dbReference type="Pfam" id="PF00534">
    <property type="entry name" value="Glycos_transf_1"/>
    <property type="match status" value="1"/>
</dbReference>
<feature type="domain" description="Glycosyl transferase family 1" evidence="2">
    <location>
        <begin position="207"/>
        <end position="362"/>
    </location>
</feature>
<evidence type="ECO:0000256" key="1">
    <source>
        <dbReference type="ARBA" id="ARBA00022679"/>
    </source>
</evidence>
<dbReference type="AlphaFoldDB" id="A0A074KQS0"/>
<keyword evidence="1" id="KW-0808">Transferase</keyword>
<dbReference type="OrthoDB" id="9801609at2"/>
<protein>
    <recommendedName>
        <fullName evidence="2">Glycosyl transferase family 1 domain-containing protein</fullName>
    </recommendedName>
</protein>
<dbReference type="GO" id="GO:0016757">
    <property type="term" value="F:glycosyltransferase activity"/>
    <property type="evidence" value="ECO:0007669"/>
    <property type="project" value="InterPro"/>
</dbReference>
<dbReference type="eggNOG" id="COG0438">
    <property type="taxonomic scope" value="Bacteria"/>
</dbReference>
<dbReference type="SUPFAM" id="SSF53756">
    <property type="entry name" value="UDP-Glycosyltransferase/glycogen phosphorylase"/>
    <property type="match status" value="1"/>
</dbReference>
<dbReference type="Gene3D" id="3.40.50.2000">
    <property type="entry name" value="Glycogen Phosphorylase B"/>
    <property type="match status" value="2"/>
</dbReference>
<organism evidence="3 4">
    <name type="scientific">Anditalea andensis</name>
    <dbReference type="NCBI Taxonomy" id="1048983"/>
    <lineage>
        <taxon>Bacteria</taxon>
        <taxon>Pseudomonadati</taxon>
        <taxon>Bacteroidota</taxon>
        <taxon>Cytophagia</taxon>
        <taxon>Cytophagales</taxon>
        <taxon>Cytophagaceae</taxon>
        <taxon>Anditalea</taxon>
    </lineage>
</organism>
<dbReference type="PANTHER" id="PTHR46401">
    <property type="entry name" value="GLYCOSYLTRANSFERASE WBBK-RELATED"/>
    <property type="match status" value="1"/>
</dbReference>
<reference evidence="3 4" key="1">
    <citation type="submission" date="2014-04" db="EMBL/GenBank/DDBJ databases">
        <title>Characterization and application of a salt tolerant electro-active bacterium.</title>
        <authorList>
            <person name="Yang L."/>
            <person name="Wei S."/>
            <person name="Tay Q.X.M."/>
        </authorList>
    </citation>
    <scope>NUCLEOTIDE SEQUENCE [LARGE SCALE GENOMIC DNA]</scope>
    <source>
        <strain evidence="3 4">LY1</strain>
    </source>
</reference>
<sequence>MKIILIGNYTRDRQESMNRFVHLLAKGFGSQGLSTEIWIPASFFGKFFTHTNTGYRKWFGYIDKWIVFPIILTFKLSFTKYKRKDYFFHVADHSNSPYLSYLPANRKAITCHDVLAIRGAFGHKDAFISSTRMGKVLQNWILQNLLKAERVVCVSSLTKIHLEELRINYEKAKNKGKTTKLEVIYNSFNNEFKPLKKQPSLLSDCGINTFSPYILHVGSDLLRKNRKLLLDMAITLKDDWTGYICLAGDPIEDELKAYAKKNGIYDRLIEVIKPDHEHLLALYSSCEAFIFPSFSEGFGWPLIEAQACGAPVIASDIYPMPEVGGEGALYNSPYDAVGFAKAFKLLLKDDCLRQELINKGFKNTLRFETRIMTERYLKIFRA</sequence>
<dbReference type="RefSeq" id="WP_035076678.1">
    <property type="nucleotide sequence ID" value="NZ_JMIH01000024.1"/>
</dbReference>
<dbReference type="STRING" id="1048983.EL17_16225"/>
<keyword evidence="4" id="KW-1185">Reference proteome</keyword>
<comment type="caution">
    <text evidence="3">The sequence shown here is derived from an EMBL/GenBank/DDBJ whole genome shotgun (WGS) entry which is preliminary data.</text>
</comment>
<dbReference type="GO" id="GO:0009103">
    <property type="term" value="P:lipopolysaccharide biosynthetic process"/>
    <property type="evidence" value="ECO:0007669"/>
    <property type="project" value="TreeGrafter"/>
</dbReference>
<dbReference type="InterPro" id="IPR001296">
    <property type="entry name" value="Glyco_trans_1"/>
</dbReference>
<accession>A0A074KQS0</accession>
<dbReference type="PANTHER" id="PTHR46401:SF2">
    <property type="entry name" value="GLYCOSYLTRANSFERASE WBBK-RELATED"/>
    <property type="match status" value="1"/>
</dbReference>
<name>A0A074KQS0_9BACT</name>